<dbReference type="AlphaFoldDB" id="A0A8H6B2G6"/>
<dbReference type="EMBL" id="JABFCT010000002">
    <property type="protein sequence ID" value="KAF5878186.1"/>
    <property type="molecule type" value="Genomic_DNA"/>
</dbReference>
<keyword evidence="2" id="KW-1185">Reference proteome</keyword>
<organism evidence="1 2">
    <name type="scientific">Botrytis fragariae</name>
    <dbReference type="NCBI Taxonomy" id="1964551"/>
    <lineage>
        <taxon>Eukaryota</taxon>
        <taxon>Fungi</taxon>
        <taxon>Dikarya</taxon>
        <taxon>Ascomycota</taxon>
        <taxon>Pezizomycotina</taxon>
        <taxon>Leotiomycetes</taxon>
        <taxon>Helotiales</taxon>
        <taxon>Sclerotiniaceae</taxon>
        <taxon>Botrytis</taxon>
    </lineage>
</organism>
<protein>
    <submittedName>
        <fullName evidence="1">Uncharacterized protein</fullName>
    </submittedName>
</protein>
<gene>
    <name evidence="1" type="ORF">Bfra_000351</name>
</gene>
<proteinExistence type="predicted"/>
<comment type="caution">
    <text evidence="1">The sequence shown here is derived from an EMBL/GenBank/DDBJ whole genome shotgun (WGS) entry which is preliminary data.</text>
</comment>
<name>A0A8H6B2G6_9HELO</name>
<sequence>MKTFIVTSAYLRRTWEHAQSSYVVTFIEEPLPEQRKAKYCRRNSAVLSLKRGRSGLTDG</sequence>
<evidence type="ECO:0000313" key="2">
    <source>
        <dbReference type="Proteomes" id="UP000531561"/>
    </source>
</evidence>
<reference evidence="1 2" key="1">
    <citation type="journal article" date="2020" name="Phytopathology">
        <title>A high-quality genome resource of Botrytis fragariae, a new and rapidly spreading fungal pathogen causing strawberry gray mold in the U.S.A.</title>
        <authorList>
            <person name="Wu Y."/>
            <person name="Saski C.A."/>
            <person name="Schnabel G."/>
            <person name="Xiao S."/>
            <person name="Hu M."/>
        </authorList>
    </citation>
    <scope>NUCLEOTIDE SEQUENCE [LARGE SCALE GENOMIC DNA]</scope>
    <source>
        <strain evidence="1 2">BVB16</strain>
    </source>
</reference>
<accession>A0A8H6B2G6</accession>
<dbReference type="Proteomes" id="UP000531561">
    <property type="component" value="Unassembled WGS sequence"/>
</dbReference>
<evidence type="ECO:0000313" key="1">
    <source>
        <dbReference type="EMBL" id="KAF5878186.1"/>
    </source>
</evidence>
<dbReference type="RefSeq" id="XP_037197131.1">
    <property type="nucleotide sequence ID" value="XM_037330798.1"/>
</dbReference>
<dbReference type="GeneID" id="59254490"/>